<dbReference type="AlphaFoldDB" id="A0A7L4ZLH3"/>
<protein>
    <submittedName>
        <fullName evidence="1">Uncharacterized protein</fullName>
    </submittedName>
</protein>
<reference evidence="1 2" key="1">
    <citation type="journal article" date="2013" name="Int. J. Syst. Evol. Microbiol.">
        <title>Kordia antarctica sp. nov., isolated from Antarctic seawater.</title>
        <authorList>
            <person name="Baek K."/>
            <person name="Choi A."/>
            <person name="Kang I."/>
            <person name="Lee K."/>
            <person name="Cho J.C."/>
        </authorList>
    </citation>
    <scope>NUCLEOTIDE SEQUENCE [LARGE SCALE GENOMIC DNA]</scope>
    <source>
        <strain evidence="1 2">IMCC3317</strain>
    </source>
</reference>
<dbReference type="Proteomes" id="UP000464657">
    <property type="component" value="Chromosome"/>
</dbReference>
<organism evidence="1 2">
    <name type="scientific">Kordia antarctica</name>
    <dbReference type="NCBI Taxonomy" id="1218801"/>
    <lineage>
        <taxon>Bacteria</taxon>
        <taxon>Pseudomonadati</taxon>
        <taxon>Bacteroidota</taxon>
        <taxon>Flavobacteriia</taxon>
        <taxon>Flavobacteriales</taxon>
        <taxon>Flavobacteriaceae</taxon>
        <taxon>Kordia</taxon>
    </lineage>
</organism>
<proteinExistence type="predicted"/>
<evidence type="ECO:0000313" key="1">
    <source>
        <dbReference type="EMBL" id="QHI37036.1"/>
    </source>
</evidence>
<keyword evidence="2" id="KW-1185">Reference proteome</keyword>
<dbReference type="EMBL" id="CP019288">
    <property type="protein sequence ID" value="QHI37036.1"/>
    <property type="molecule type" value="Genomic_DNA"/>
</dbReference>
<sequence length="461" mass="55143">MIMVGQTVSIEEKKSQIKYLEREEADQYTLSKKGFTAVYEHKKTYYSINERFKLYRRKIVADVTKNQSSNKPLNLENISEIRTYDFDKLQHKKFTAYKGDFKYELYQFNKEFFMLEVFYNYSENDIKKDWKYYSSELVPFEFIQLKDKKKILTLISHTHLNYIVPKKDTLELKIWTRYQAKGFVPLNFSETQSYTPTYDSKKLYLISSHLHQLGNYYHIITEKGKKRLYNYRGEDVLQKRYDSIVLSNFIIGFKGKKYDVYNQTFKKLKLPKLQAVHLDRSNRYNLQVIQNNELRSIPLSNDTSEKYVVTNPTPPFMPTLNMEIAYKIEDRATEYAFISEFTLDTLTIPKNNIKDIYFLKNRKKKIVTDTEIYIIAELTNGNFNLFDFRKPNTNLLVSMSEIEHIGGFIRFKKDNLYGYFKIHTKGRYIKLDHFQGFFARFELPNGKKGWLDRNGKEYLNL</sequence>
<name>A0A7L4ZLH3_9FLAO</name>
<dbReference type="KEGG" id="kan:IMCC3317_24140"/>
<accession>A0A7L4ZLH3</accession>
<evidence type="ECO:0000313" key="2">
    <source>
        <dbReference type="Proteomes" id="UP000464657"/>
    </source>
</evidence>
<gene>
    <name evidence="1" type="ORF">IMCC3317_24140</name>
</gene>